<dbReference type="InterPro" id="IPR006037">
    <property type="entry name" value="RCK_C"/>
</dbReference>
<dbReference type="InterPro" id="IPR003148">
    <property type="entry name" value="RCK_N"/>
</dbReference>
<dbReference type="InterPro" id="IPR050721">
    <property type="entry name" value="Trk_Ktr_HKT_K-transport"/>
</dbReference>
<name>A0ABT3SNZ0_9MYCO</name>
<comment type="caution">
    <text evidence="5">The sequence shown here is derived from an EMBL/GenBank/DDBJ whole genome shotgun (WGS) entry which is preliminary data.</text>
</comment>
<dbReference type="PANTHER" id="PTHR43833:SF11">
    <property type="entry name" value="VOLTAGE-GATED POTASSIUM CHANNEL KCH"/>
    <property type="match status" value="1"/>
</dbReference>
<organism evidence="5 6">
    <name type="scientific">Mycobacterium pinniadriaticum</name>
    <dbReference type="NCBI Taxonomy" id="2994102"/>
    <lineage>
        <taxon>Bacteria</taxon>
        <taxon>Bacillati</taxon>
        <taxon>Actinomycetota</taxon>
        <taxon>Actinomycetes</taxon>
        <taxon>Mycobacteriales</taxon>
        <taxon>Mycobacteriaceae</taxon>
        <taxon>Mycobacterium</taxon>
    </lineage>
</organism>
<reference evidence="5 6" key="1">
    <citation type="submission" date="2022-11" db="EMBL/GenBank/DDBJ databases">
        <title>Mycobacterium sp. nov.</title>
        <authorList>
            <person name="Papic B."/>
            <person name="Spicic S."/>
            <person name="Duvnjak S."/>
        </authorList>
    </citation>
    <scope>NUCLEOTIDE SEQUENCE [LARGE SCALE GENOMIC DNA]</scope>
    <source>
        <strain evidence="5 6">CVI_P4</strain>
    </source>
</reference>
<protein>
    <submittedName>
        <fullName evidence="5">NAD-binding protein</fullName>
    </submittedName>
</protein>
<evidence type="ECO:0000259" key="3">
    <source>
        <dbReference type="PROSITE" id="PS51201"/>
    </source>
</evidence>
<accession>A0ABT3SNZ0</accession>
<keyword evidence="2" id="KW-1133">Transmembrane helix</keyword>
<dbReference type="InterPro" id="IPR036291">
    <property type="entry name" value="NAD(P)-bd_dom_sf"/>
</dbReference>
<dbReference type="InterPro" id="IPR013099">
    <property type="entry name" value="K_chnl_dom"/>
</dbReference>
<feature type="transmembrane region" description="Helical" evidence="2">
    <location>
        <begin position="331"/>
        <end position="350"/>
    </location>
</feature>
<dbReference type="PROSITE" id="PS51202">
    <property type="entry name" value="RCK_C"/>
    <property type="match status" value="1"/>
</dbReference>
<dbReference type="PROSITE" id="PS51201">
    <property type="entry name" value="RCK_N"/>
    <property type="match status" value="1"/>
</dbReference>
<proteinExistence type="predicted"/>
<dbReference type="RefSeq" id="WP_266001178.1">
    <property type="nucleotide sequence ID" value="NZ_JAPJDN010000065.1"/>
</dbReference>
<dbReference type="Proteomes" id="UP001300745">
    <property type="component" value="Unassembled WGS sequence"/>
</dbReference>
<dbReference type="SUPFAM" id="SSF81324">
    <property type="entry name" value="Voltage-gated potassium channels"/>
    <property type="match status" value="1"/>
</dbReference>
<keyword evidence="6" id="KW-1185">Reference proteome</keyword>
<feature type="transmembrane region" description="Helical" evidence="2">
    <location>
        <begin position="226"/>
        <end position="249"/>
    </location>
</feature>
<evidence type="ECO:0000256" key="1">
    <source>
        <dbReference type="ARBA" id="ARBA00004651"/>
    </source>
</evidence>
<dbReference type="EMBL" id="JAPJDO010000065">
    <property type="protein sequence ID" value="MCX2941253.1"/>
    <property type="molecule type" value="Genomic_DNA"/>
</dbReference>
<evidence type="ECO:0000313" key="5">
    <source>
        <dbReference type="EMBL" id="MCX2941253.1"/>
    </source>
</evidence>
<dbReference type="Gene3D" id="3.40.50.720">
    <property type="entry name" value="NAD(P)-binding Rossmann-like Domain"/>
    <property type="match status" value="2"/>
</dbReference>
<evidence type="ECO:0000259" key="4">
    <source>
        <dbReference type="PROSITE" id="PS51202"/>
    </source>
</evidence>
<feature type="domain" description="RCK N-terminal" evidence="3">
    <location>
        <begin position="328"/>
        <end position="457"/>
    </location>
</feature>
<dbReference type="Gene3D" id="1.10.287.70">
    <property type="match status" value="1"/>
</dbReference>
<dbReference type="InterPro" id="IPR036721">
    <property type="entry name" value="RCK_C_sf"/>
</dbReference>
<dbReference type="Pfam" id="PF07885">
    <property type="entry name" value="Ion_trans_2"/>
    <property type="match status" value="1"/>
</dbReference>
<evidence type="ECO:0000313" key="6">
    <source>
        <dbReference type="Proteomes" id="UP001300745"/>
    </source>
</evidence>
<comment type="subcellular location">
    <subcellularLocation>
        <location evidence="1">Cell membrane</location>
        <topology evidence="1">Multi-pass membrane protein</topology>
    </subcellularLocation>
</comment>
<dbReference type="SUPFAM" id="SSF51735">
    <property type="entry name" value="NAD(P)-binding Rossmann-fold domains"/>
    <property type="match status" value="2"/>
</dbReference>
<dbReference type="Pfam" id="PF02254">
    <property type="entry name" value="TrkA_N"/>
    <property type="match status" value="2"/>
</dbReference>
<keyword evidence="2" id="KW-0812">Transmembrane</keyword>
<sequence length="572" mass="61340">MLGHTIVCGDDALGLRIIDELNNAGISVAISQTPEDLHAAGIATAEAVICADDDDALNLEIALLARQANPNVRVVARLANAVLREAMAANNGPGAILDVADLAAPSVVEALLKRRTHTISVAGVDFMVSGTTAASDGTLREMYGDLAPVAIIRSETSDTPGEVIACPGRDIRIHPGDRTAMIGTAHELTEQGIEPAKPISSARRERPMLIRPLDVLRAFRDDLNPMFYRALGASLTLLIGSTIMLRFAYKQPGMGWVDALYFSAETIATVGYGDFNFLEQPTWLRLWGIVMMFAGVATTAIVVALIADVLLSRRLAQATNRQKVRHLHRHIVVVGLGSFGIQVAAVLKAAGHDVAVIERNEDNRYLSAAAELGLPVIFGDATLRQTLEAARIDEARAIAVLTQDDMVNIETGIVLREMLGPGTVPGAQRPDIPIVLRIYDRALGSAVGKRFKFEYVRSTVDLATPWFIGAAMGLDVLGTFSVGQRSFMVGGVQVQPGSELDGIRMFELSTQTRVIAIGRDAAPLRLHPRRDTQLVAGDTAYLVGPYRELLDTLRKGKSATVPNTVSGPTRTG</sequence>
<dbReference type="SUPFAM" id="SSF116726">
    <property type="entry name" value="TrkA C-terminal domain-like"/>
    <property type="match status" value="1"/>
</dbReference>
<feature type="transmembrane region" description="Helical" evidence="2">
    <location>
        <begin position="286"/>
        <end position="311"/>
    </location>
</feature>
<evidence type="ECO:0000256" key="2">
    <source>
        <dbReference type="SAM" id="Phobius"/>
    </source>
</evidence>
<gene>
    <name evidence="5" type="ORF">ORI27_31685</name>
</gene>
<keyword evidence="2" id="KW-0472">Membrane</keyword>
<feature type="domain" description="RCK C-terminal" evidence="4">
    <location>
        <begin position="477"/>
        <end position="558"/>
    </location>
</feature>
<dbReference type="PANTHER" id="PTHR43833">
    <property type="entry name" value="POTASSIUM CHANNEL PROTEIN 2-RELATED-RELATED"/>
    <property type="match status" value="1"/>
</dbReference>